<organism evidence="1 2">
    <name type="scientific">Enterobacter asburiae</name>
    <dbReference type="NCBI Taxonomy" id="61645"/>
    <lineage>
        <taxon>Bacteria</taxon>
        <taxon>Pseudomonadati</taxon>
        <taxon>Pseudomonadota</taxon>
        <taxon>Gammaproteobacteria</taxon>
        <taxon>Enterobacterales</taxon>
        <taxon>Enterobacteriaceae</taxon>
        <taxon>Enterobacter</taxon>
        <taxon>Enterobacter cloacae complex</taxon>
    </lineage>
</organism>
<dbReference type="AlphaFoldDB" id="A0A376FMD6"/>
<dbReference type="Proteomes" id="UP000255163">
    <property type="component" value="Unassembled WGS sequence"/>
</dbReference>
<name>A0A376FMD6_ENTAS</name>
<evidence type="ECO:0000313" key="1">
    <source>
        <dbReference type="EMBL" id="STD27312.1"/>
    </source>
</evidence>
<accession>A0A376FMD6</accession>
<proteinExistence type="predicted"/>
<sequence length="62" mass="6914">MGFPSPAMDYQEQRMTIDVICGVDNNCRVIETSCGWAVINVQSEAQKEGIRCWLAWTGETSS</sequence>
<reference evidence="1 2" key="1">
    <citation type="submission" date="2018-06" db="EMBL/GenBank/DDBJ databases">
        <authorList>
            <consortium name="Pathogen Informatics"/>
            <person name="Doyle S."/>
        </authorList>
    </citation>
    <scope>NUCLEOTIDE SEQUENCE [LARGE SCALE GENOMIC DNA]</scope>
    <source>
        <strain evidence="1 2">NCTC12123</strain>
    </source>
</reference>
<evidence type="ECO:0000313" key="2">
    <source>
        <dbReference type="Proteomes" id="UP000255163"/>
    </source>
</evidence>
<dbReference type="EMBL" id="UFYI01000007">
    <property type="protein sequence ID" value="STD27312.1"/>
    <property type="molecule type" value="Genomic_DNA"/>
</dbReference>
<gene>
    <name evidence="1" type="ORF">NCTC12123_06052</name>
</gene>
<protein>
    <submittedName>
        <fullName evidence="1">Uncharacterized protein</fullName>
    </submittedName>
</protein>